<keyword evidence="2" id="KW-0808">Transferase</keyword>
<dbReference type="AlphaFoldDB" id="A0A2T1HUH8"/>
<dbReference type="SUPFAM" id="SSF53335">
    <property type="entry name" value="S-adenosyl-L-methionine-dependent methyltransferases"/>
    <property type="match status" value="1"/>
</dbReference>
<proteinExistence type="predicted"/>
<dbReference type="Gene3D" id="3.40.50.150">
    <property type="entry name" value="Vaccinia Virus protein VP39"/>
    <property type="match status" value="1"/>
</dbReference>
<feature type="domain" description="O-methyltransferase C-terminal" evidence="4">
    <location>
        <begin position="149"/>
        <end position="290"/>
    </location>
</feature>
<evidence type="ECO:0000256" key="1">
    <source>
        <dbReference type="ARBA" id="ARBA00022603"/>
    </source>
</evidence>
<sequence>MRLGASPEGLLERLAVWFRWGPKPVADTHAAFLFARIVMAAADAGVFEALADGPLGAQEAAARLRLQPRPLEQAMRALAAQGYLIARPDGRYALTRGARQWLLADSADTVVHKLAFQRAEWAWTERLDGWLRDGAPVDMHASMGADDWRLYQRAMRDMAAQPARELARRLPLRAPARMLDLAGGHGLYAAALCRAHPGLSAVVLERAEALPEAQRLLARERMGARVRHHACDILADAWPAGAYDVILLANVAHHLTEGENLEVARRAAGLLAPGGAFVVVDHLDQGLRERSRIAPVLSVFFGLTSASGTWPVEAVAGWMREAGLEPAKPLRFLRSPGLVALAGRLKRRRPAGPSASSPQA</sequence>
<evidence type="ECO:0000256" key="3">
    <source>
        <dbReference type="ARBA" id="ARBA00022691"/>
    </source>
</evidence>
<dbReference type="GO" id="GO:0032259">
    <property type="term" value="P:methylation"/>
    <property type="evidence" value="ECO:0007669"/>
    <property type="project" value="UniProtKB-KW"/>
</dbReference>
<dbReference type="InterPro" id="IPR036390">
    <property type="entry name" value="WH_DNA-bd_sf"/>
</dbReference>
<evidence type="ECO:0000256" key="2">
    <source>
        <dbReference type="ARBA" id="ARBA00022679"/>
    </source>
</evidence>
<dbReference type="SUPFAM" id="SSF46785">
    <property type="entry name" value="Winged helix' DNA-binding domain"/>
    <property type="match status" value="1"/>
</dbReference>
<dbReference type="GO" id="GO:0008171">
    <property type="term" value="F:O-methyltransferase activity"/>
    <property type="evidence" value="ECO:0007669"/>
    <property type="project" value="InterPro"/>
</dbReference>
<dbReference type="EMBL" id="PVZS01000008">
    <property type="protein sequence ID" value="PSC05323.1"/>
    <property type="molecule type" value="Genomic_DNA"/>
</dbReference>
<evidence type="ECO:0000259" key="4">
    <source>
        <dbReference type="Pfam" id="PF00891"/>
    </source>
</evidence>
<dbReference type="InterPro" id="IPR029063">
    <property type="entry name" value="SAM-dependent_MTases_sf"/>
</dbReference>
<dbReference type="PANTHER" id="PTHR43712">
    <property type="entry name" value="PUTATIVE (AFU_ORTHOLOGUE AFUA_4G14580)-RELATED"/>
    <property type="match status" value="1"/>
</dbReference>
<keyword evidence="1" id="KW-0489">Methyltransferase</keyword>
<organism evidence="6 7">
    <name type="scientific">Alsobacter soli</name>
    <dbReference type="NCBI Taxonomy" id="2109933"/>
    <lineage>
        <taxon>Bacteria</taxon>
        <taxon>Pseudomonadati</taxon>
        <taxon>Pseudomonadota</taxon>
        <taxon>Alphaproteobacteria</taxon>
        <taxon>Hyphomicrobiales</taxon>
        <taxon>Alsobacteraceae</taxon>
        <taxon>Alsobacter</taxon>
    </lineage>
</organism>
<name>A0A2T1HUH8_9HYPH</name>
<dbReference type="PANTHER" id="PTHR43712:SF2">
    <property type="entry name" value="O-METHYLTRANSFERASE CICE"/>
    <property type="match status" value="1"/>
</dbReference>
<dbReference type="InterPro" id="IPR012967">
    <property type="entry name" value="COMT_dimerisation"/>
</dbReference>
<dbReference type="Proteomes" id="UP000239772">
    <property type="component" value="Unassembled WGS sequence"/>
</dbReference>
<keyword evidence="3" id="KW-0949">S-adenosyl-L-methionine</keyword>
<dbReference type="CDD" id="cd02440">
    <property type="entry name" value="AdoMet_MTases"/>
    <property type="match status" value="1"/>
</dbReference>
<dbReference type="Pfam" id="PF00891">
    <property type="entry name" value="Methyltransf_2"/>
    <property type="match status" value="1"/>
</dbReference>
<protein>
    <submittedName>
        <fullName evidence="6">Uncharacterized protein</fullName>
    </submittedName>
</protein>
<dbReference type="GO" id="GO:0046983">
    <property type="term" value="F:protein dimerization activity"/>
    <property type="evidence" value="ECO:0007669"/>
    <property type="project" value="InterPro"/>
</dbReference>
<accession>A0A2T1HUH8</accession>
<dbReference type="RefSeq" id="WP_106336333.1">
    <property type="nucleotide sequence ID" value="NZ_PVZS01000008.1"/>
</dbReference>
<comment type="caution">
    <text evidence="6">The sequence shown here is derived from an EMBL/GenBank/DDBJ whole genome shotgun (WGS) entry which is preliminary data.</text>
</comment>
<evidence type="ECO:0000313" key="6">
    <source>
        <dbReference type="EMBL" id="PSC05323.1"/>
    </source>
</evidence>
<dbReference type="InterPro" id="IPR001077">
    <property type="entry name" value="COMT_C"/>
</dbReference>
<evidence type="ECO:0000313" key="7">
    <source>
        <dbReference type="Proteomes" id="UP000239772"/>
    </source>
</evidence>
<reference evidence="7" key="1">
    <citation type="submission" date="2018-03" db="EMBL/GenBank/DDBJ databases">
        <authorList>
            <person name="Sun L."/>
            <person name="Liu H."/>
            <person name="Chen W."/>
            <person name="Huang K."/>
            <person name="Liu W."/>
            <person name="Gao X."/>
        </authorList>
    </citation>
    <scope>NUCLEOTIDE SEQUENCE [LARGE SCALE GENOMIC DNA]</scope>
    <source>
        <strain evidence="7">SH9</strain>
    </source>
</reference>
<dbReference type="Gene3D" id="1.10.10.10">
    <property type="entry name" value="Winged helix-like DNA-binding domain superfamily/Winged helix DNA-binding domain"/>
    <property type="match status" value="1"/>
</dbReference>
<dbReference type="InterPro" id="IPR016461">
    <property type="entry name" value="COMT-like"/>
</dbReference>
<feature type="domain" description="O-methyltransferase dimerisation" evidence="5">
    <location>
        <begin position="31"/>
        <end position="102"/>
    </location>
</feature>
<dbReference type="OrthoDB" id="9767938at2"/>
<dbReference type="PROSITE" id="PS51683">
    <property type="entry name" value="SAM_OMT_II"/>
    <property type="match status" value="1"/>
</dbReference>
<dbReference type="InterPro" id="IPR036388">
    <property type="entry name" value="WH-like_DNA-bd_sf"/>
</dbReference>
<gene>
    <name evidence="6" type="ORF">SLNSH_08965</name>
</gene>
<evidence type="ECO:0000259" key="5">
    <source>
        <dbReference type="Pfam" id="PF08100"/>
    </source>
</evidence>
<dbReference type="Pfam" id="PF08100">
    <property type="entry name" value="Dimerisation"/>
    <property type="match status" value="1"/>
</dbReference>
<keyword evidence="7" id="KW-1185">Reference proteome</keyword>